<dbReference type="WBParaSite" id="JU765_v2.g16739.t2">
    <property type="protein sequence ID" value="JU765_v2.g16739.t2"/>
    <property type="gene ID" value="JU765_v2.g16739"/>
</dbReference>
<dbReference type="Proteomes" id="UP000887576">
    <property type="component" value="Unplaced"/>
</dbReference>
<sequence>MTCSFHKHGDFFPGTGDITDIGAGRGKYYAVNVPLKDGITDESYKSIFEPVMTKVMETFQPSAVVLQCGADSLNGDRLGNFNLTLYGHGNCVKFFRRFNVPLMLLGGGGYTARNVSRCWTYETSLAVNLPIDNKLPHNDFFEYYAPTFTLHIEEANIPNENPREMLENHQRIVFENLRHVPPCPSVQMQPIPSDSINVEEMEGIRMDTADPDKRMPDEIKDKIIEHSGELYDDEKEGDDKKNEELYKPMKRTAENDEEDTEMSESPKKLPKMEQQ</sequence>
<accession>A0AC34QIS6</accession>
<proteinExistence type="predicted"/>
<reference evidence="2" key="1">
    <citation type="submission" date="2022-11" db="UniProtKB">
        <authorList>
            <consortium name="WormBaseParasite"/>
        </authorList>
    </citation>
    <scope>IDENTIFICATION</scope>
</reference>
<name>A0AC34QIS6_9BILA</name>
<evidence type="ECO:0000313" key="2">
    <source>
        <dbReference type="WBParaSite" id="JU765_v2.g16739.t2"/>
    </source>
</evidence>
<evidence type="ECO:0000313" key="1">
    <source>
        <dbReference type="Proteomes" id="UP000887576"/>
    </source>
</evidence>
<organism evidence="1 2">
    <name type="scientific">Panagrolaimus sp. JU765</name>
    <dbReference type="NCBI Taxonomy" id="591449"/>
    <lineage>
        <taxon>Eukaryota</taxon>
        <taxon>Metazoa</taxon>
        <taxon>Ecdysozoa</taxon>
        <taxon>Nematoda</taxon>
        <taxon>Chromadorea</taxon>
        <taxon>Rhabditida</taxon>
        <taxon>Tylenchina</taxon>
        <taxon>Panagrolaimomorpha</taxon>
        <taxon>Panagrolaimoidea</taxon>
        <taxon>Panagrolaimidae</taxon>
        <taxon>Panagrolaimus</taxon>
    </lineage>
</organism>
<protein>
    <submittedName>
        <fullName evidence="2">Histone deacetylase domain-containing protein</fullName>
    </submittedName>
</protein>